<dbReference type="PRINTS" id="PR00413">
    <property type="entry name" value="HADHALOGNASE"/>
</dbReference>
<dbReference type="NCBIfam" id="TIGR01549">
    <property type="entry name" value="HAD-SF-IA-v1"/>
    <property type="match status" value="1"/>
</dbReference>
<dbReference type="InterPro" id="IPR036412">
    <property type="entry name" value="HAD-like_sf"/>
</dbReference>
<dbReference type="CDD" id="cd02603">
    <property type="entry name" value="HAD_sEH-N_like"/>
    <property type="match status" value="1"/>
</dbReference>
<protein>
    <submittedName>
        <fullName evidence="1">HAD superfamily hydrolase</fullName>
    </submittedName>
</protein>
<reference evidence="1 2" key="1">
    <citation type="journal article" date="2015" name="Nature">
        <title>rRNA introns, odd ribosomes, and small enigmatic genomes across a large radiation of phyla.</title>
        <authorList>
            <person name="Brown C.T."/>
            <person name="Hug L.A."/>
            <person name="Thomas B.C."/>
            <person name="Sharon I."/>
            <person name="Castelle C.J."/>
            <person name="Singh A."/>
            <person name="Wilkins M.J."/>
            <person name="Williams K.H."/>
            <person name="Banfield J.F."/>
        </authorList>
    </citation>
    <scope>NUCLEOTIDE SEQUENCE [LARGE SCALE GENOMIC DNA]</scope>
</reference>
<evidence type="ECO:0000313" key="2">
    <source>
        <dbReference type="Proteomes" id="UP000034961"/>
    </source>
</evidence>
<dbReference type="SUPFAM" id="SSF56784">
    <property type="entry name" value="HAD-like"/>
    <property type="match status" value="1"/>
</dbReference>
<dbReference type="AlphaFoldDB" id="A0A0G0UTG8"/>
<evidence type="ECO:0000313" key="1">
    <source>
        <dbReference type="EMBL" id="KKR92023.1"/>
    </source>
</evidence>
<sequence length="200" mass="22723">MYKAIGFDYGGVLAGEPAKGFNQKIQDLLGLSEDEYKTIYFKHYKKSNRGEISWEELWKTILDELGQSEKWQDFQKISDAQVKKLKTINQDLVNLIDTLKAKGYKIGILSNNSKEAAEHMRLKLSDHVDVIRVSAETGFVKPESAGFKDFAKALGVDLSQLIFVDDSENSLKTAKDCGFTDILYRSYDQLVQDLQKLEIL</sequence>
<dbReference type="InterPro" id="IPR006439">
    <property type="entry name" value="HAD-SF_hydro_IA"/>
</dbReference>
<gene>
    <name evidence="1" type="ORF">UU41_C0031G0002</name>
</gene>
<dbReference type="NCBIfam" id="TIGR01509">
    <property type="entry name" value="HAD-SF-IA-v3"/>
    <property type="match status" value="1"/>
</dbReference>
<dbReference type="Gene3D" id="3.40.50.1000">
    <property type="entry name" value="HAD superfamily/HAD-like"/>
    <property type="match status" value="1"/>
</dbReference>
<dbReference type="SFLD" id="SFLDS00003">
    <property type="entry name" value="Haloacid_Dehalogenase"/>
    <property type="match status" value="1"/>
</dbReference>
<dbReference type="Proteomes" id="UP000034961">
    <property type="component" value="Unassembled WGS sequence"/>
</dbReference>
<comment type="caution">
    <text evidence="1">The sequence shown here is derived from an EMBL/GenBank/DDBJ whole genome shotgun (WGS) entry which is preliminary data.</text>
</comment>
<accession>A0A0G0UTG8</accession>
<dbReference type="Gene3D" id="1.10.150.240">
    <property type="entry name" value="Putative phosphatase, domain 2"/>
    <property type="match status" value="1"/>
</dbReference>
<dbReference type="InterPro" id="IPR023214">
    <property type="entry name" value="HAD_sf"/>
</dbReference>
<dbReference type="EMBL" id="LCAN01000031">
    <property type="protein sequence ID" value="KKR92023.1"/>
    <property type="molecule type" value="Genomic_DNA"/>
</dbReference>
<dbReference type="PANTHER" id="PTHR43611:SF3">
    <property type="entry name" value="FLAVIN MONONUCLEOTIDE HYDROLASE 1, CHLOROPLATIC"/>
    <property type="match status" value="1"/>
</dbReference>
<organism evidence="1 2">
    <name type="scientific">Candidatus Roizmanbacteria bacterium GW2011_GWA1_41_13</name>
    <dbReference type="NCBI Taxonomy" id="1618474"/>
    <lineage>
        <taxon>Bacteria</taxon>
        <taxon>Candidatus Roizmaniibacteriota</taxon>
    </lineage>
</organism>
<keyword evidence="1" id="KW-0378">Hydrolase</keyword>
<dbReference type="SFLD" id="SFLDG01129">
    <property type="entry name" value="C1.5:_HAD__Beta-PGM__Phosphata"/>
    <property type="match status" value="1"/>
</dbReference>
<proteinExistence type="predicted"/>
<dbReference type="Pfam" id="PF00702">
    <property type="entry name" value="Hydrolase"/>
    <property type="match status" value="1"/>
</dbReference>
<dbReference type="GO" id="GO:0016787">
    <property type="term" value="F:hydrolase activity"/>
    <property type="evidence" value="ECO:0007669"/>
    <property type="project" value="UniProtKB-KW"/>
</dbReference>
<dbReference type="InterPro" id="IPR023198">
    <property type="entry name" value="PGP-like_dom2"/>
</dbReference>
<dbReference type="PANTHER" id="PTHR43611">
    <property type="entry name" value="ALPHA-D-GLUCOSE 1-PHOSPHATE PHOSPHATASE"/>
    <property type="match status" value="1"/>
</dbReference>
<name>A0A0G0UTG8_9BACT</name>